<evidence type="ECO:0000313" key="2">
    <source>
        <dbReference type="EMBL" id="SPR99222.1"/>
    </source>
</evidence>
<protein>
    <submittedName>
        <fullName evidence="2">Uncharacterized protein</fullName>
    </submittedName>
</protein>
<accession>A0A375J3J7</accession>
<evidence type="ECO:0000256" key="1">
    <source>
        <dbReference type="SAM" id="MobiDB-lite"/>
    </source>
</evidence>
<reference evidence="2 3" key="1">
    <citation type="submission" date="2018-01" db="EMBL/GenBank/DDBJ databases">
        <authorList>
            <person name="Gaut B.S."/>
            <person name="Morton B.R."/>
            <person name="Clegg M.T."/>
            <person name="Duvall M.R."/>
        </authorList>
    </citation>
    <scope>NUCLEOTIDE SEQUENCE [LARGE SCALE GENOMIC DNA]</scope>
    <source>
        <strain evidence="2">Cupriavidus taiwanensis cmp 52</strain>
    </source>
</reference>
<dbReference type="Proteomes" id="UP000256805">
    <property type="component" value="Unassembled WGS sequence"/>
</dbReference>
<feature type="region of interest" description="Disordered" evidence="1">
    <location>
        <begin position="1"/>
        <end position="23"/>
    </location>
</feature>
<dbReference type="AlphaFoldDB" id="A0A375J3J7"/>
<dbReference type="EMBL" id="OVTA01000030">
    <property type="protein sequence ID" value="SPR99222.1"/>
    <property type="molecule type" value="Genomic_DNA"/>
</dbReference>
<sequence length="23" mass="2570">MFVPSPARGRGEKSRARQSFGFT</sequence>
<proteinExistence type="predicted"/>
<organism evidence="2 3">
    <name type="scientific">Cupriavidus taiwanensis</name>
    <dbReference type="NCBI Taxonomy" id="164546"/>
    <lineage>
        <taxon>Bacteria</taxon>
        <taxon>Pseudomonadati</taxon>
        <taxon>Pseudomonadota</taxon>
        <taxon>Betaproteobacteria</taxon>
        <taxon>Burkholderiales</taxon>
        <taxon>Burkholderiaceae</taxon>
        <taxon>Cupriavidus</taxon>
    </lineage>
</organism>
<name>A0A375J3J7_9BURK</name>
<evidence type="ECO:0000313" key="3">
    <source>
        <dbReference type="Proteomes" id="UP000256805"/>
    </source>
</evidence>
<gene>
    <name evidence="2" type="ORF">CBM2634_A80154</name>
</gene>